<dbReference type="AlphaFoldDB" id="W9XUP2"/>
<protein>
    <recommendedName>
        <fullName evidence="2">Oxidoreductase acuF-like C2H2 type zinc-finger domain-containing protein</fullName>
    </recommendedName>
</protein>
<feature type="domain" description="Oxidoreductase acuF-like C2H2 type zinc-finger" evidence="2">
    <location>
        <begin position="282"/>
        <end position="309"/>
    </location>
</feature>
<feature type="region of interest" description="Disordered" evidence="1">
    <location>
        <begin position="422"/>
        <end position="445"/>
    </location>
</feature>
<evidence type="ECO:0000259" key="2">
    <source>
        <dbReference type="Pfam" id="PF26082"/>
    </source>
</evidence>
<reference evidence="3 4" key="1">
    <citation type="submission" date="2013-03" db="EMBL/GenBank/DDBJ databases">
        <title>The Genome Sequence of Capronia epimyces CBS 606.96.</title>
        <authorList>
            <consortium name="The Broad Institute Genomics Platform"/>
            <person name="Cuomo C."/>
            <person name="de Hoog S."/>
            <person name="Gorbushina A."/>
            <person name="Walker B."/>
            <person name="Young S.K."/>
            <person name="Zeng Q."/>
            <person name="Gargeya S."/>
            <person name="Fitzgerald M."/>
            <person name="Haas B."/>
            <person name="Abouelleil A."/>
            <person name="Allen A.W."/>
            <person name="Alvarado L."/>
            <person name="Arachchi H.M."/>
            <person name="Berlin A.M."/>
            <person name="Chapman S.B."/>
            <person name="Gainer-Dewar J."/>
            <person name="Goldberg J."/>
            <person name="Griggs A."/>
            <person name="Gujja S."/>
            <person name="Hansen M."/>
            <person name="Howarth C."/>
            <person name="Imamovic A."/>
            <person name="Ireland A."/>
            <person name="Larimer J."/>
            <person name="McCowan C."/>
            <person name="Murphy C."/>
            <person name="Pearson M."/>
            <person name="Poon T.W."/>
            <person name="Priest M."/>
            <person name="Roberts A."/>
            <person name="Saif S."/>
            <person name="Shea T."/>
            <person name="Sisk P."/>
            <person name="Sykes S."/>
            <person name="Wortman J."/>
            <person name="Nusbaum C."/>
            <person name="Birren B."/>
        </authorList>
    </citation>
    <scope>NUCLEOTIDE SEQUENCE [LARGE SCALE GENOMIC DNA]</scope>
    <source>
        <strain evidence="3 4">CBS 606.96</strain>
    </source>
</reference>
<comment type="caution">
    <text evidence="3">The sequence shown here is derived from an EMBL/GenBank/DDBJ whole genome shotgun (WGS) entry which is preliminary data.</text>
</comment>
<dbReference type="eggNOG" id="ENOG502SJT8">
    <property type="taxonomic scope" value="Eukaryota"/>
</dbReference>
<dbReference type="PANTHER" id="PTHR35391">
    <property type="entry name" value="C2H2-TYPE DOMAIN-CONTAINING PROTEIN-RELATED"/>
    <property type="match status" value="1"/>
</dbReference>
<dbReference type="RefSeq" id="XP_007733267.1">
    <property type="nucleotide sequence ID" value="XM_007735077.1"/>
</dbReference>
<evidence type="ECO:0000313" key="4">
    <source>
        <dbReference type="Proteomes" id="UP000019478"/>
    </source>
</evidence>
<accession>W9XUP2</accession>
<dbReference type="EMBL" id="AMGY01000004">
    <property type="protein sequence ID" value="EXJ84282.1"/>
    <property type="molecule type" value="Genomic_DNA"/>
</dbReference>
<dbReference type="PANTHER" id="PTHR35391:SF7">
    <property type="entry name" value="C2H2-TYPE DOMAIN-CONTAINING PROTEIN"/>
    <property type="match status" value="1"/>
</dbReference>
<dbReference type="OrthoDB" id="6133115at2759"/>
<evidence type="ECO:0000256" key="1">
    <source>
        <dbReference type="SAM" id="MobiDB-lite"/>
    </source>
</evidence>
<organism evidence="3 4">
    <name type="scientific">Capronia epimyces CBS 606.96</name>
    <dbReference type="NCBI Taxonomy" id="1182542"/>
    <lineage>
        <taxon>Eukaryota</taxon>
        <taxon>Fungi</taxon>
        <taxon>Dikarya</taxon>
        <taxon>Ascomycota</taxon>
        <taxon>Pezizomycotina</taxon>
        <taxon>Eurotiomycetes</taxon>
        <taxon>Chaetothyriomycetidae</taxon>
        <taxon>Chaetothyriales</taxon>
        <taxon>Herpotrichiellaceae</taxon>
        <taxon>Capronia</taxon>
    </lineage>
</organism>
<dbReference type="Proteomes" id="UP000019478">
    <property type="component" value="Unassembled WGS sequence"/>
</dbReference>
<gene>
    <name evidence="3" type="ORF">A1O3_04949</name>
</gene>
<sequence length="445" mass="50766">MDHTSISSELLEVLKAFNTILLDDSLFHTSLGIPKSSWTDELGRLRVWAANIGAHQKGHSSLDYRLRDASHIKTQIVNLLRSFKRALRDLEEVLTALSRKEPLAEEDAKGRDENMDEDDATAEVEDIFLHITEVISNLYRLSMLVRQPSQQDRLLRYRKDDALGYEPFDRQHVLEKLPKADSSVIDRLGTAISNRRRDLKGLERHRAKLAKGISHAHLDHHDGVSTVMSGTLATEYKEEDGTARLEAESVGGESAASSASSFLADGQRIKIPPPPLGYGSEQFFECPYCFLITTADSRQSWARHVFRDLRPYLCVFPDCSTPSQLYDRRRDWFLHLQTNHLRASTPIAVATCPLCGENELLHKQLKHHLAIHLEELALFALPRDIQDDEDDDDATEDDRVPAWMSEPFGIIHEVARRLEEERLCPEESSRRGKESHHRDHQYISD</sequence>
<dbReference type="InterPro" id="IPR058925">
    <property type="entry name" value="zf-C2H2_AcuF"/>
</dbReference>
<keyword evidence="4" id="KW-1185">Reference proteome</keyword>
<dbReference type="GeneID" id="19169067"/>
<name>W9XUP2_9EURO</name>
<dbReference type="STRING" id="1182542.W9XUP2"/>
<proteinExistence type="predicted"/>
<dbReference type="Pfam" id="PF26082">
    <property type="entry name" value="zf-C2H2_AcuF"/>
    <property type="match status" value="1"/>
</dbReference>
<dbReference type="HOGENOM" id="CLU_015936_1_0_1"/>
<evidence type="ECO:0000313" key="3">
    <source>
        <dbReference type="EMBL" id="EXJ84282.1"/>
    </source>
</evidence>